<dbReference type="NCBIfam" id="TIGR01614">
    <property type="entry name" value="PME_inhib"/>
    <property type="match status" value="1"/>
</dbReference>
<evidence type="ECO:0000256" key="1">
    <source>
        <dbReference type="ARBA" id="ARBA00022729"/>
    </source>
</evidence>
<keyword evidence="5" id="KW-1185">Reference proteome</keyword>
<dbReference type="Proteomes" id="UP001408789">
    <property type="component" value="Unassembled WGS sequence"/>
</dbReference>
<dbReference type="SMART" id="SM00856">
    <property type="entry name" value="PMEI"/>
    <property type="match status" value="1"/>
</dbReference>
<organism evidence="4 5">
    <name type="scientific">Deinandra increscens subsp. villosa</name>
    <dbReference type="NCBI Taxonomy" id="3103831"/>
    <lineage>
        <taxon>Eukaryota</taxon>
        <taxon>Viridiplantae</taxon>
        <taxon>Streptophyta</taxon>
        <taxon>Embryophyta</taxon>
        <taxon>Tracheophyta</taxon>
        <taxon>Spermatophyta</taxon>
        <taxon>Magnoliopsida</taxon>
        <taxon>eudicotyledons</taxon>
        <taxon>Gunneridae</taxon>
        <taxon>Pentapetalae</taxon>
        <taxon>asterids</taxon>
        <taxon>campanulids</taxon>
        <taxon>Asterales</taxon>
        <taxon>Asteraceae</taxon>
        <taxon>Asteroideae</taxon>
        <taxon>Heliantheae alliance</taxon>
        <taxon>Madieae</taxon>
        <taxon>Madiinae</taxon>
        <taxon>Deinandra</taxon>
    </lineage>
</organism>
<accession>A0AAP0CHT0</accession>
<evidence type="ECO:0000256" key="2">
    <source>
        <dbReference type="SAM" id="SignalP"/>
    </source>
</evidence>
<dbReference type="EMBL" id="JBCNJP010000025">
    <property type="protein sequence ID" value="KAK9056256.1"/>
    <property type="molecule type" value="Genomic_DNA"/>
</dbReference>
<dbReference type="AlphaFoldDB" id="A0AAP0CHT0"/>
<dbReference type="PANTHER" id="PTHR31080">
    <property type="entry name" value="PECTINESTERASE INHIBITOR-LIKE"/>
    <property type="match status" value="1"/>
</dbReference>
<name>A0AAP0CHT0_9ASTR</name>
<dbReference type="GO" id="GO:0004857">
    <property type="term" value="F:enzyme inhibitor activity"/>
    <property type="evidence" value="ECO:0007669"/>
    <property type="project" value="InterPro"/>
</dbReference>
<evidence type="ECO:0000313" key="5">
    <source>
        <dbReference type="Proteomes" id="UP001408789"/>
    </source>
</evidence>
<dbReference type="InterPro" id="IPR051955">
    <property type="entry name" value="PME_Inhibitor"/>
</dbReference>
<feature type="signal peptide" evidence="2">
    <location>
        <begin position="1"/>
        <end position="19"/>
    </location>
</feature>
<dbReference type="PANTHER" id="PTHR31080:SF12">
    <property type="entry name" value="PLANT INVERTASE_PECTIN METHYLESTERASE INHIBITOR"/>
    <property type="match status" value="1"/>
</dbReference>
<reference evidence="4 5" key="1">
    <citation type="submission" date="2024-04" db="EMBL/GenBank/DDBJ databases">
        <title>The reference genome of an endangered Asteraceae, Deinandra increscens subsp. villosa, native to the Central Coast of California.</title>
        <authorList>
            <person name="Guilliams M."/>
            <person name="Hasenstab-Lehman K."/>
            <person name="Meyer R."/>
            <person name="Mcevoy S."/>
        </authorList>
    </citation>
    <scope>NUCLEOTIDE SEQUENCE [LARGE SCALE GENOMIC DNA]</scope>
    <source>
        <tissue evidence="4">Leaf</tissue>
    </source>
</reference>
<dbReference type="Gene3D" id="1.20.140.40">
    <property type="entry name" value="Invertase/pectin methylesterase inhibitor family protein"/>
    <property type="match status" value="1"/>
</dbReference>
<evidence type="ECO:0000313" key="4">
    <source>
        <dbReference type="EMBL" id="KAK9056256.1"/>
    </source>
</evidence>
<feature type="chain" id="PRO_5042812371" description="Pectinesterase inhibitor domain-containing protein" evidence="2">
    <location>
        <begin position="20"/>
        <end position="205"/>
    </location>
</feature>
<keyword evidence="1 2" id="KW-0732">Signal</keyword>
<sequence length="205" mass="22660">MSQIVVYVFFISLTMFAFSGPVDSSSSARAYLEAQCRTSIYHDLCVETLLPYVTKTILSPQQLAQVSLAVCLSKARQTKEYVAMVVKRFNESKRVGDNQAVEECLRQIDSGVSQITLSVKEFQRMGKDGEEKFVLHEGNVQSWVSAGLTDVDMCIDGISGDGIGGREKAMIKAKLLNVKQLASNSLSLFSRFASRHRASHIVKNP</sequence>
<dbReference type="InterPro" id="IPR035513">
    <property type="entry name" value="Invertase/methylesterase_inhib"/>
</dbReference>
<feature type="domain" description="Pectinesterase inhibitor" evidence="3">
    <location>
        <begin position="27"/>
        <end position="188"/>
    </location>
</feature>
<comment type="caution">
    <text evidence="4">The sequence shown here is derived from an EMBL/GenBank/DDBJ whole genome shotgun (WGS) entry which is preliminary data.</text>
</comment>
<proteinExistence type="predicted"/>
<dbReference type="InterPro" id="IPR006501">
    <property type="entry name" value="Pectinesterase_inhib_dom"/>
</dbReference>
<gene>
    <name evidence="4" type="ORF">SSX86_027346</name>
</gene>
<dbReference type="CDD" id="cd15798">
    <property type="entry name" value="PMEI-like_3"/>
    <property type="match status" value="1"/>
</dbReference>
<protein>
    <recommendedName>
        <fullName evidence="3">Pectinesterase inhibitor domain-containing protein</fullName>
    </recommendedName>
</protein>
<evidence type="ECO:0000259" key="3">
    <source>
        <dbReference type="SMART" id="SM00856"/>
    </source>
</evidence>
<dbReference type="Pfam" id="PF04043">
    <property type="entry name" value="PMEI"/>
    <property type="match status" value="1"/>
</dbReference>
<dbReference type="SUPFAM" id="SSF101148">
    <property type="entry name" value="Plant invertase/pectin methylesterase inhibitor"/>
    <property type="match status" value="1"/>
</dbReference>